<feature type="transmembrane region" description="Helical" evidence="6">
    <location>
        <begin position="120"/>
        <end position="141"/>
    </location>
</feature>
<sequence length="643" mass="69948">METGTIETRVPSRLDRLPWSHFHWRVLIGLGTVWILDGLEVTIVGSVAARLTDPETQINLSAADIGIAAAFYVTGACLGALFFGQLTDRFGRKKLFIITLGVYVAATVATAFAFAPWYFFLARFFTGAGIGGEYAAINSAIDELMPARVRGRVDLVINGTYWLGAAIGAALAILFLNKAIFPADLGWRLAFGMGALLGFVILLVRRHVPESPRWLFIHGREDEAERIVRGIEDRVTEETGQPLGEPDDSITVRQRRTIPFRTIARTAFKVYPKRAVLGLALFIGQAFIYNGITFNLGTLFNNYYGVASGMVPVFVIAYAIGNFLGPVTLGRMFDTVGRKQMISISYLGSALLVVPLIWVFLAQFGGQWTFLGFVVATFFLASAGASAAYLTVSEIFPMETRALAIAFFYAVGTACGGIAGPLLFGQFIDSGDRTLVAIGFAIAAGVMALGGVAELVFGVRAEQNSLEDIAKPLTAEEAEEGGGERARPEGKPDEEGEEPGDELEAERGRRAEAERRADVAERAAERRQADADRARRALERAERRQARWRPGPGSLVGSWGLGVDPGHAAAADEALELEIEMIDHALREHGPTRRDALAEMVGARYWGPGRFGSALRAAVDEGRVRRFSRRVYGPAGDHQRARR</sequence>
<evidence type="ECO:0000256" key="4">
    <source>
        <dbReference type="ARBA" id="ARBA00023136"/>
    </source>
</evidence>
<evidence type="ECO:0000256" key="6">
    <source>
        <dbReference type="SAM" id="Phobius"/>
    </source>
</evidence>
<evidence type="ECO:0000313" key="9">
    <source>
        <dbReference type="Proteomes" id="UP000238362"/>
    </source>
</evidence>
<feature type="transmembrane region" description="Helical" evidence="6">
    <location>
        <begin position="187"/>
        <end position="204"/>
    </location>
</feature>
<keyword evidence="9" id="KW-1185">Reference proteome</keyword>
<gene>
    <name evidence="8" type="ORF">B0I33_114162</name>
</gene>
<feature type="domain" description="Major facilitator superfamily (MFS) profile" evidence="7">
    <location>
        <begin position="26"/>
        <end position="462"/>
    </location>
</feature>
<feature type="transmembrane region" description="Helical" evidence="6">
    <location>
        <begin position="436"/>
        <end position="457"/>
    </location>
</feature>
<dbReference type="Gene3D" id="1.20.1250.20">
    <property type="entry name" value="MFS general substrate transporter like domains"/>
    <property type="match status" value="1"/>
</dbReference>
<evidence type="ECO:0000259" key="7">
    <source>
        <dbReference type="PROSITE" id="PS50850"/>
    </source>
</evidence>
<organism evidence="8 9">
    <name type="scientific">Prauserella shujinwangii</name>
    <dbReference type="NCBI Taxonomy" id="1453103"/>
    <lineage>
        <taxon>Bacteria</taxon>
        <taxon>Bacillati</taxon>
        <taxon>Actinomycetota</taxon>
        <taxon>Actinomycetes</taxon>
        <taxon>Pseudonocardiales</taxon>
        <taxon>Pseudonocardiaceae</taxon>
        <taxon>Prauserella</taxon>
    </lineage>
</organism>
<dbReference type="PANTHER" id="PTHR23508:SF10">
    <property type="entry name" value="CARBOXYLIC ACID TRANSPORTER PROTEIN HOMOLOG"/>
    <property type="match status" value="1"/>
</dbReference>
<feature type="transmembrane region" description="Helical" evidence="6">
    <location>
        <begin position="95"/>
        <end position="114"/>
    </location>
</feature>
<evidence type="ECO:0000256" key="2">
    <source>
        <dbReference type="ARBA" id="ARBA00022692"/>
    </source>
</evidence>
<reference evidence="8 9" key="1">
    <citation type="submission" date="2018-03" db="EMBL/GenBank/DDBJ databases">
        <title>Genomic Encyclopedia of Type Strains, Phase III (KMG-III): the genomes of soil and plant-associated and newly described type strains.</title>
        <authorList>
            <person name="Whitman W."/>
        </authorList>
    </citation>
    <scope>NUCLEOTIDE SEQUENCE [LARGE SCALE GENOMIC DNA]</scope>
    <source>
        <strain evidence="8 9">CGMCC 4.7125</strain>
    </source>
</reference>
<dbReference type="AlphaFoldDB" id="A0A2T0LL67"/>
<keyword evidence="2 6" id="KW-0812">Transmembrane</keyword>
<evidence type="ECO:0000256" key="3">
    <source>
        <dbReference type="ARBA" id="ARBA00022989"/>
    </source>
</evidence>
<keyword evidence="3 6" id="KW-1133">Transmembrane helix</keyword>
<feature type="transmembrane region" description="Helical" evidence="6">
    <location>
        <begin position="275"/>
        <end position="297"/>
    </location>
</feature>
<feature type="compositionally biased region" description="Acidic residues" evidence="5">
    <location>
        <begin position="494"/>
        <end position="504"/>
    </location>
</feature>
<feature type="transmembrane region" description="Helical" evidence="6">
    <location>
        <begin position="303"/>
        <end position="324"/>
    </location>
</feature>
<evidence type="ECO:0000313" key="8">
    <source>
        <dbReference type="EMBL" id="PRX43701.1"/>
    </source>
</evidence>
<dbReference type="CDD" id="cd17316">
    <property type="entry name" value="MFS_SV2_like"/>
    <property type="match status" value="1"/>
</dbReference>
<feature type="transmembrane region" description="Helical" evidence="6">
    <location>
        <begin position="60"/>
        <end position="83"/>
    </location>
</feature>
<dbReference type="EMBL" id="PVNH01000014">
    <property type="protein sequence ID" value="PRX43701.1"/>
    <property type="molecule type" value="Genomic_DNA"/>
</dbReference>
<comment type="subcellular location">
    <subcellularLocation>
        <location evidence="1">Cell membrane</location>
        <topology evidence="1">Multi-pass membrane protein</topology>
    </subcellularLocation>
</comment>
<dbReference type="SUPFAM" id="SSF103473">
    <property type="entry name" value="MFS general substrate transporter"/>
    <property type="match status" value="1"/>
</dbReference>
<feature type="transmembrane region" description="Helical" evidence="6">
    <location>
        <begin position="402"/>
        <end position="424"/>
    </location>
</feature>
<dbReference type="InterPro" id="IPR036259">
    <property type="entry name" value="MFS_trans_sf"/>
</dbReference>
<dbReference type="PANTHER" id="PTHR23508">
    <property type="entry name" value="CARBOXYLIC ACID TRANSPORTER PROTEIN HOMOLOG"/>
    <property type="match status" value="1"/>
</dbReference>
<dbReference type="Pfam" id="PF00083">
    <property type="entry name" value="Sugar_tr"/>
    <property type="match status" value="1"/>
</dbReference>
<dbReference type="InterPro" id="IPR020846">
    <property type="entry name" value="MFS_dom"/>
</dbReference>
<dbReference type="GO" id="GO:0046943">
    <property type="term" value="F:carboxylic acid transmembrane transporter activity"/>
    <property type="evidence" value="ECO:0007669"/>
    <property type="project" value="TreeGrafter"/>
</dbReference>
<name>A0A2T0LL67_9PSEU</name>
<dbReference type="InterPro" id="IPR005828">
    <property type="entry name" value="MFS_sugar_transport-like"/>
</dbReference>
<accession>A0A2T0LL67</accession>
<evidence type="ECO:0000256" key="1">
    <source>
        <dbReference type="ARBA" id="ARBA00004651"/>
    </source>
</evidence>
<feature type="region of interest" description="Disordered" evidence="5">
    <location>
        <begin position="468"/>
        <end position="556"/>
    </location>
</feature>
<evidence type="ECO:0000256" key="5">
    <source>
        <dbReference type="SAM" id="MobiDB-lite"/>
    </source>
</evidence>
<dbReference type="Proteomes" id="UP000238362">
    <property type="component" value="Unassembled WGS sequence"/>
</dbReference>
<feature type="transmembrane region" description="Helical" evidence="6">
    <location>
        <begin position="161"/>
        <end position="181"/>
    </location>
</feature>
<keyword evidence="4 6" id="KW-0472">Membrane</keyword>
<dbReference type="GO" id="GO:0005886">
    <property type="term" value="C:plasma membrane"/>
    <property type="evidence" value="ECO:0007669"/>
    <property type="project" value="UniProtKB-SubCell"/>
</dbReference>
<dbReference type="PROSITE" id="PS50850">
    <property type="entry name" value="MFS"/>
    <property type="match status" value="1"/>
</dbReference>
<feature type="transmembrane region" description="Helical" evidence="6">
    <location>
        <begin position="26"/>
        <end position="48"/>
    </location>
</feature>
<feature type="transmembrane region" description="Helical" evidence="6">
    <location>
        <begin position="344"/>
        <end position="364"/>
    </location>
</feature>
<feature type="compositionally biased region" description="Basic and acidic residues" evidence="5">
    <location>
        <begin position="482"/>
        <end position="493"/>
    </location>
</feature>
<proteinExistence type="predicted"/>
<protein>
    <submittedName>
        <fullName evidence="8">Putative MFS family arabinose efflux permease</fullName>
    </submittedName>
</protein>
<feature type="transmembrane region" description="Helical" evidence="6">
    <location>
        <begin position="370"/>
        <end position="390"/>
    </location>
</feature>
<feature type="compositionally biased region" description="Basic and acidic residues" evidence="5">
    <location>
        <begin position="505"/>
        <end position="545"/>
    </location>
</feature>
<comment type="caution">
    <text evidence="8">The sequence shown here is derived from an EMBL/GenBank/DDBJ whole genome shotgun (WGS) entry which is preliminary data.</text>
</comment>